<reference evidence="1" key="1">
    <citation type="submission" date="2019-07" db="EMBL/GenBank/DDBJ databases">
        <title>Annotation for the trematode Paragonimus miyazaki's.</title>
        <authorList>
            <person name="Choi Y.-J."/>
        </authorList>
    </citation>
    <scope>NUCLEOTIDE SEQUENCE</scope>
    <source>
        <strain evidence="1">Japan</strain>
    </source>
</reference>
<accession>A0A8S9Z6B9</accession>
<evidence type="ECO:0000313" key="2">
    <source>
        <dbReference type="Proteomes" id="UP000822476"/>
    </source>
</evidence>
<dbReference type="EMBL" id="JTDE01000549">
    <property type="protein sequence ID" value="KAF7260953.1"/>
    <property type="molecule type" value="Genomic_DNA"/>
</dbReference>
<evidence type="ECO:0000313" key="1">
    <source>
        <dbReference type="EMBL" id="KAF7260953.1"/>
    </source>
</evidence>
<comment type="caution">
    <text evidence="1">The sequence shown here is derived from an EMBL/GenBank/DDBJ whole genome shotgun (WGS) entry which is preliminary data.</text>
</comment>
<dbReference type="Proteomes" id="UP000822476">
    <property type="component" value="Unassembled WGS sequence"/>
</dbReference>
<gene>
    <name evidence="1" type="ORF">EG68_01946</name>
</gene>
<sequence length="85" mass="9820">MMNHKVCSACQHSVFLWSVIGTPTSEERCPLVSPHFLKDGLSVNSIICNFVFADLENARRQILSLLFDSWPDYHYSQTMHQHTPR</sequence>
<keyword evidence="2" id="KW-1185">Reference proteome</keyword>
<dbReference type="AlphaFoldDB" id="A0A8S9Z6B9"/>
<name>A0A8S9Z6B9_9TREM</name>
<proteinExistence type="predicted"/>
<organism evidence="1 2">
    <name type="scientific">Paragonimus skrjabini miyazakii</name>
    <dbReference type="NCBI Taxonomy" id="59628"/>
    <lineage>
        <taxon>Eukaryota</taxon>
        <taxon>Metazoa</taxon>
        <taxon>Spiralia</taxon>
        <taxon>Lophotrochozoa</taxon>
        <taxon>Platyhelminthes</taxon>
        <taxon>Trematoda</taxon>
        <taxon>Digenea</taxon>
        <taxon>Plagiorchiida</taxon>
        <taxon>Troglotremata</taxon>
        <taxon>Troglotrematidae</taxon>
        <taxon>Paragonimus</taxon>
    </lineage>
</organism>
<protein>
    <submittedName>
        <fullName evidence="1">Uncharacterized protein</fullName>
    </submittedName>
</protein>